<accession>A0AAD6IEE8</accession>
<keyword evidence="1" id="KW-1133">Transmembrane helix</keyword>
<feature type="transmembrane region" description="Helical" evidence="1">
    <location>
        <begin position="108"/>
        <end position="128"/>
    </location>
</feature>
<comment type="caution">
    <text evidence="2">The sequence shown here is derived from an EMBL/GenBank/DDBJ whole genome shotgun (WGS) entry which is preliminary data.</text>
</comment>
<organism evidence="2 3">
    <name type="scientific">Penicillium canescens</name>
    <dbReference type="NCBI Taxonomy" id="5083"/>
    <lineage>
        <taxon>Eukaryota</taxon>
        <taxon>Fungi</taxon>
        <taxon>Dikarya</taxon>
        <taxon>Ascomycota</taxon>
        <taxon>Pezizomycotina</taxon>
        <taxon>Eurotiomycetes</taxon>
        <taxon>Eurotiomycetidae</taxon>
        <taxon>Eurotiales</taxon>
        <taxon>Aspergillaceae</taxon>
        <taxon>Penicillium</taxon>
    </lineage>
</organism>
<protein>
    <recommendedName>
        <fullName evidence="4">Acetyltransferase</fullName>
    </recommendedName>
</protein>
<feature type="transmembrane region" description="Helical" evidence="1">
    <location>
        <begin position="74"/>
        <end position="96"/>
    </location>
</feature>
<proteinExistence type="predicted"/>
<evidence type="ECO:0008006" key="4">
    <source>
        <dbReference type="Google" id="ProtNLM"/>
    </source>
</evidence>
<feature type="transmembrane region" description="Helical" evidence="1">
    <location>
        <begin position="43"/>
        <end position="62"/>
    </location>
</feature>
<dbReference type="InterPro" id="IPR046580">
    <property type="entry name" value="DUF6640"/>
</dbReference>
<reference evidence="2" key="2">
    <citation type="submission" date="2023-01" db="EMBL/GenBank/DDBJ databases">
        <authorList>
            <person name="Petersen C."/>
        </authorList>
    </citation>
    <scope>NUCLEOTIDE SEQUENCE</scope>
    <source>
        <strain evidence="2">IBT 15450</strain>
    </source>
</reference>
<reference evidence="2" key="1">
    <citation type="journal article" date="2023" name="IMA Fungus">
        <title>Comparative genomic study of the Penicillium genus elucidates a diverse pangenome and 15 lateral gene transfer events.</title>
        <authorList>
            <person name="Petersen C."/>
            <person name="Sorensen T."/>
            <person name="Nielsen M.R."/>
            <person name="Sondergaard T.E."/>
            <person name="Sorensen J.L."/>
            <person name="Fitzpatrick D.A."/>
            <person name="Frisvad J.C."/>
            <person name="Nielsen K.L."/>
        </authorList>
    </citation>
    <scope>NUCLEOTIDE SEQUENCE</scope>
    <source>
        <strain evidence="2">IBT 15450</strain>
    </source>
</reference>
<evidence type="ECO:0000313" key="3">
    <source>
        <dbReference type="Proteomes" id="UP001219568"/>
    </source>
</evidence>
<evidence type="ECO:0000313" key="2">
    <source>
        <dbReference type="EMBL" id="KAJ6043499.1"/>
    </source>
</evidence>
<keyword evidence="1" id="KW-0812">Transmembrane</keyword>
<dbReference type="Pfam" id="PF20345">
    <property type="entry name" value="DUF6640"/>
    <property type="match status" value="1"/>
</dbReference>
<name>A0AAD6IEE8_PENCN</name>
<dbReference type="AlphaFoldDB" id="A0AAD6IEE8"/>
<evidence type="ECO:0000256" key="1">
    <source>
        <dbReference type="SAM" id="Phobius"/>
    </source>
</evidence>
<dbReference type="Proteomes" id="UP001219568">
    <property type="component" value="Unassembled WGS sequence"/>
</dbReference>
<sequence length="148" mass="16149">MPTTGTTLMTIVGITTSLGAYLADWNDTHIYNPRWPPHAKFHNGQTMSMGLVLGLTTLYYLYRHASTPELKSHYVHTAAWTGSIYWITQLSAFLYPGALAVDPEFGTFAPQVYICVVLLGFVGVGLGLEKVRLAALGSGRGRAGEKRS</sequence>
<keyword evidence="3" id="KW-1185">Reference proteome</keyword>
<keyword evidence="1" id="KW-0472">Membrane</keyword>
<dbReference type="EMBL" id="JAQJZL010000004">
    <property type="protein sequence ID" value="KAJ6043499.1"/>
    <property type="molecule type" value="Genomic_DNA"/>
</dbReference>
<gene>
    <name evidence="2" type="ORF">N7460_004854</name>
</gene>